<accession>A0ABZ0WQQ4</accession>
<sequence length="675" mass="74101">MQKIEAVDAMGQRSLLLPAWIQQALAANERLKLYLSVLQAAASHADHPEREALDFSAEMAAAQTDAPWLRNLAATASRVDDALLLPELPRLAKHLAEELATMARPLVETEADRDTQDTTLRTRVAHWSAWLNALNGDQLTTAQLRALTSGERGGERGGEHAGEDSLHLLVMDLHRQLNQLAAALATEDVEGAHVWHVLPDDKPRIAAFMRGLNRTAPLRFDHPGLGTAATRDGTRLLLQNDIGENDVHVLVVQVEGRTVTLRYSDLHRVRFEFFQSLLQPYGARWGNLESKIEARLNEGDAFTFGTAWFECADDAALDATLEGIGSRIVFLIDWNRARKRLLPFVGKAGAIAVLKEAARLDAGHMAWLKCGGEALVYAAMQDVGQGAFRTFRIGDRLDTVLGDEDAQAFLVEVLRLASEALLAGQPAALVADETRLLLARSVRHRSEEFELLEEHAAYCHALAQAVSDGLEHDVLQSVESGAAMAASREPASAAQDLAARAKRWERQADHLVMRAREEAQRQPRWQPFAHVAELSDDIADALEEAAFLMSLIADGHQQGFADDVRETLLQLARAVLSAMQEHIKALAIARDLGSGADMTDSDAFLAATWNVLRSERQCDELLRQARRAMLASLRDAPALMLANDLAQALELASDRLLAAGYALRDVVFGQTGERR</sequence>
<proteinExistence type="predicted"/>
<organism evidence="1 2">
    <name type="scientific">Paraburkholderia kururiensis</name>
    <dbReference type="NCBI Taxonomy" id="984307"/>
    <lineage>
        <taxon>Bacteria</taxon>
        <taxon>Pseudomonadati</taxon>
        <taxon>Pseudomonadota</taxon>
        <taxon>Betaproteobacteria</taxon>
        <taxon>Burkholderiales</taxon>
        <taxon>Burkholderiaceae</taxon>
        <taxon>Paraburkholderia</taxon>
    </lineage>
</organism>
<keyword evidence="2" id="KW-1185">Reference proteome</keyword>
<dbReference type="EMBL" id="CP139965">
    <property type="protein sequence ID" value="WQD79740.1"/>
    <property type="molecule type" value="Genomic_DNA"/>
</dbReference>
<dbReference type="InterPro" id="IPR038078">
    <property type="entry name" value="PhoU-like_sf"/>
</dbReference>
<dbReference type="Gene3D" id="1.20.58.220">
    <property type="entry name" value="Phosphate transport system protein phou homolog 2, domain 2"/>
    <property type="match status" value="1"/>
</dbReference>
<protein>
    <submittedName>
        <fullName evidence="1">DUF47 family protein</fullName>
    </submittedName>
</protein>
<dbReference type="RefSeq" id="WP_114810599.1">
    <property type="nucleotide sequence ID" value="NZ_CP139965.1"/>
</dbReference>
<evidence type="ECO:0000313" key="2">
    <source>
        <dbReference type="Proteomes" id="UP001325479"/>
    </source>
</evidence>
<dbReference type="Proteomes" id="UP001325479">
    <property type="component" value="Chromosome"/>
</dbReference>
<evidence type="ECO:0000313" key="1">
    <source>
        <dbReference type="EMBL" id="WQD79740.1"/>
    </source>
</evidence>
<gene>
    <name evidence="1" type="ORF">U0042_08680</name>
</gene>
<name>A0ABZ0WQQ4_9BURK</name>
<reference evidence="1 2" key="1">
    <citation type="submission" date="2023-12" db="EMBL/GenBank/DDBJ databases">
        <title>Genome sequencing and assembly of bacterial species from a model synthetic community.</title>
        <authorList>
            <person name="Hogle S.L."/>
        </authorList>
    </citation>
    <scope>NUCLEOTIDE SEQUENCE [LARGE SCALE GENOMIC DNA]</scope>
    <source>
        <strain evidence="1 2">HAMBI 2494</strain>
    </source>
</reference>